<evidence type="ECO:0000313" key="3">
    <source>
        <dbReference type="EMBL" id="TQB73529.1"/>
    </source>
</evidence>
<keyword evidence="4" id="KW-1185">Reference proteome</keyword>
<accession>A0A507R0I5</accession>
<feature type="region of interest" description="Disordered" evidence="2">
    <location>
        <begin position="30"/>
        <end position="50"/>
    </location>
</feature>
<evidence type="ECO:0000256" key="1">
    <source>
        <dbReference type="SAM" id="Coils"/>
    </source>
</evidence>
<keyword evidence="1" id="KW-0175">Coiled coil</keyword>
<dbReference type="EMBL" id="VIFY01000042">
    <property type="protein sequence ID" value="TQB73529.1"/>
    <property type="molecule type" value="Genomic_DNA"/>
</dbReference>
<comment type="caution">
    <text evidence="3">The sequence shown here is derived from an EMBL/GenBank/DDBJ whole genome shotgun (WGS) entry which is preliminary data.</text>
</comment>
<proteinExistence type="predicted"/>
<gene>
    <name evidence="3" type="ORF">MPDQ_005731</name>
</gene>
<evidence type="ECO:0000256" key="2">
    <source>
        <dbReference type="SAM" id="MobiDB-lite"/>
    </source>
</evidence>
<feature type="compositionally biased region" description="Low complexity" evidence="2">
    <location>
        <begin position="35"/>
        <end position="50"/>
    </location>
</feature>
<organism evidence="3 4">
    <name type="scientific">Monascus purpureus</name>
    <name type="common">Red mold</name>
    <name type="synonym">Monascus anka</name>
    <dbReference type="NCBI Taxonomy" id="5098"/>
    <lineage>
        <taxon>Eukaryota</taxon>
        <taxon>Fungi</taxon>
        <taxon>Dikarya</taxon>
        <taxon>Ascomycota</taxon>
        <taxon>Pezizomycotina</taxon>
        <taxon>Eurotiomycetes</taxon>
        <taxon>Eurotiomycetidae</taxon>
        <taxon>Eurotiales</taxon>
        <taxon>Aspergillaceae</taxon>
        <taxon>Monascus</taxon>
    </lineage>
</organism>
<name>A0A507R0I5_MONPU</name>
<dbReference type="AlphaFoldDB" id="A0A507R0I5"/>
<protein>
    <submittedName>
        <fullName evidence="3">Uncharacterized protein</fullName>
    </submittedName>
</protein>
<reference evidence="3 4" key="1">
    <citation type="submission" date="2019-06" db="EMBL/GenBank/DDBJ databases">
        <title>Wine fermentation using esterase from Monascus purpureus.</title>
        <authorList>
            <person name="Geng C."/>
            <person name="Zhang Y."/>
        </authorList>
    </citation>
    <scope>NUCLEOTIDE SEQUENCE [LARGE SCALE GENOMIC DNA]</scope>
    <source>
        <strain evidence="3">HQ1</strain>
    </source>
</reference>
<dbReference type="Proteomes" id="UP000319663">
    <property type="component" value="Unassembled WGS sequence"/>
</dbReference>
<feature type="coiled-coil region" evidence="1">
    <location>
        <begin position="62"/>
        <end position="89"/>
    </location>
</feature>
<evidence type="ECO:0000313" key="4">
    <source>
        <dbReference type="Proteomes" id="UP000319663"/>
    </source>
</evidence>
<sequence length="187" mass="20668">MDFDTLQQIYGPGMSFYLSDLQSKSTESSSITGATISTPSTVPTDSTTSAASTIYTPSTTSLSNYSASLAALQTSNEDLENKVSKLCSTTSGLNRDLLKLRRHVDSFHHECLSTWQADVLTRLIEVVYLKQRRKLPWGVVVGEHEAQGWDVVSRAYVTAANRISRKVLEQKLGLGAKYHEALKKYSE</sequence>